<evidence type="ECO:0000313" key="3">
    <source>
        <dbReference type="Proteomes" id="UP000276215"/>
    </source>
</evidence>
<feature type="compositionally biased region" description="Basic and acidic residues" evidence="1">
    <location>
        <begin position="17"/>
        <end position="29"/>
    </location>
</feature>
<gene>
    <name evidence="2" type="ORF">L873DRAFT_502970</name>
</gene>
<accession>A0A3N4J0L6</accession>
<protein>
    <submittedName>
        <fullName evidence="2">Uncharacterized protein</fullName>
    </submittedName>
</protein>
<organism evidence="2 3">
    <name type="scientific">Choiromyces venosus 120613-1</name>
    <dbReference type="NCBI Taxonomy" id="1336337"/>
    <lineage>
        <taxon>Eukaryota</taxon>
        <taxon>Fungi</taxon>
        <taxon>Dikarya</taxon>
        <taxon>Ascomycota</taxon>
        <taxon>Pezizomycotina</taxon>
        <taxon>Pezizomycetes</taxon>
        <taxon>Pezizales</taxon>
        <taxon>Tuberaceae</taxon>
        <taxon>Choiromyces</taxon>
    </lineage>
</organism>
<name>A0A3N4J0L6_9PEZI</name>
<proteinExistence type="predicted"/>
<dbReference type="EMBL" id="ML120541">
    <property type="protein sequence ID" value="RPA90101.1"/>
    <property type="molecule type" value="Genomic_DNA"/>
</dbReference>
<dbReference type="OrthoDB" id="5415394at2759"/>
<evidence type="ECO:0000256" key="1">
    <source>
        <dbReference type="SAM" id="MobiDB-lite"/>
    </source>
</evidence>
<sequence length="307" mass="33304">MNTGSLPSGNRGGQQPEEERHATIPEGHEPTSGNLGVVNPAAHVILSPLCQLAQVTRDKIESMVSLLPHLAAHCVEYLTQEMQYVADAYSRGVTNEHPAEAQKQIEEAIARMEAFYNDVVNRWPALRAGRRRVISESTLRYPVISLAPGSSGQVVGDSAMTARPQSTPSGFQLGIQLPVGFVAANPSSQAGESGAMATRQEQAQQKYQPSAVLLPVPENNPTKHGMMDPRANVPFTPQPLARRATLGAVADDKGIPGSPTVIRVRRSLTLRSVVGVLRRTPGESKRVRVKDLWKRARDLLRKPDPNT</sequence>
<dbReference type="Proteomes" id="UP000276215">
    <property type="component" value="Unassembled WGS sequence"/>
</dbReference>
<reference evidence="2 3" key="1">
    <citation type="journal article" date="2018" name="Nat. Ecol. Evol.">
        <title>Pezizomycetes genomes reveal the molecular basis of ectomycorrhizal truffle lifestyle.</title>
        <authorList>
            <person name="Murat C."/>
            <person name="Payen T."/>
            <person name="Noel B."/>
            <person name="Kuo A."/>
            <person name="Morin E."/>
            <person name="Chen J."/>
            <person name="Kohler A."/>
            <person name="Krizsan K."/>
            <person name="Balestrini R."/>
            <person name="Da Silva C."/>
            <person name="Montanini B."/>
            <person name="Hainaut M."/>
            <person name="Levati E."/>
            <person name="Barry K.W."/>
            <person name="Belfiori B."/>
            <person name="Cichocki N."/>
            <person name="Clum A."/>
            <person name="Dockter R.B."/>
            <person name="Fauchery L."/>
            <person name="Guy J."/>
            <person name="Iotti M."/>
            <person name="Le Tacon F."/>
            <person name="Lindquist E.A."/>
            <person name="Lipzen A."/>
            <person name="Malagnac F."/>
            <person name="Mello A."/>
            <person name="Molinier V."/>
            <person name="Miyauchi S."/>
            <person name="Poulain J."/>
            <person name="Riccioni C."/>
            <person name="Rubini A."/>
            <person name="Sitrit Y."/>
            <person name="Splivallo R."/>
            <person name="Traeger S."/>
            <person name="Wang M."/>
            <person name="Zifcakova L."/>
            <person name="Wipf D."/>
            <person name="Zambonelli A."/>
            <person name="Paolocci F."/>
            <person name="Nowrousian M."/>
            <person name="Ottonello S."/>
            <person name="Baldrian P."/>
            <person name="Spatafora J.W."/>
            <person name="Henrissat B."/>
            <person name="Nagy L.G."/>
            <person name="Aury J.M."/>
            <person name="Wincker P."/>
            <person name="Grigoriev I.V."/>
            <person name="Bonfante P."/>
            <person name="Martin F.M."/>
        </authorList>
    </citation>
    <scope>NUCLEOTIDE SEQUENCE [LARGE SCALE GENOMIC DNA]</scope>
    <source>
        <strain evidence="2 3">120613-1</strain>
    </source>
</reference>
<dbReference type="STRING" id="1336337.A0A3N4J0L6"/>
<evidence type="ECO:0000313" key="2">
    <source>
        <dbReference type="EMBL" id="RPA90101.1"/>
    </source>
</evidence>
<keyword evidence="3" id="KW-1185">Reference proteome</keyword>
<feature type="region of interest" description="Disordered" evidence="1">
    <location>
        <begin position="1"/>
        <end position="36"/>
    </location>
</feature>
<dbReference type="AlphaFoldDB" id="A0A3N4J0L6"/>